<evidence type="ECO:0000256" key="4">
    <source>
        <dbReference type="HAMAP-Rule" id="MF_00374"/>
    </source>
</evidence>
<dbReference type="GeneID" id="7056033"/>
<dbReference type="GO" id="GO:1990904">
    <property type="term" value="C:ribonucleoprotein complex"/>
    <property type="evidence" value="ECO:0007669"/>
    <property type="project" value="UniProtKB-KW"/>
</dbReference>
<proteinExistence type="inferred from homology"/>
<dbReference type="GO" id="GO:0003735">
    <property type="term" value="F:structural constituent of ribosome"/>
    <property type="evidence" value="ECO:0007669"/>
    <property type="project" value="InterPro"/>
</dbReference>
<evidence type="ECO:0000256" key="1">
    <source>
        <dbReference type="ARBA" id="ARBA00009254"/>
    </source>
</evidence>
<evidence type="ECO:0000256" key="3">
    <source>
        <dbReference type="ARBA" id="ARBA00023274"/>
    </source>
</evidence>
<comment type="similarity">
    <text evidence="1 4">Belongs to the universal ribosomal protein uL29 family.</text>
</comment>
<dbReference type="GO" id="GO:0006412">
    <property type="term" value="P:translation"/>
    <property type="evidence" value="ECO:0007669"/>
    <property type="project" value="UniProtKB-UniRule"/>
</dbReference>
<dbReference type="EMBL" id="EU912438">
    <property type="protein sequence ID" value="ACF70942.1"/>
    <property type="molecule type" value="Genomic_DNA"/>
</dbReference>
<sequence length="68" mass="8373">MNSKILPKIEKLNKNELEKEILLAKKELFELRFKKATRQPFKSHFFSQIKYKLRLLLMFKENKDNFKE</sequence>
<keyword evidence="3 4" id="KW-0687">Ribonucleoprotein</keyword>
<protein>
    <recommendedName>
        <fullName evidence="4">Large ribosomal subunit protein uL29c</fullName>
    </recommendedName>
</protein>
<keyword evidence="5" id="KW-0150">Chloroplast</keyword>
<dbReference type="InterPro" id="IPR036049">
    <property type="entry name" value="Ribosomal_uL29_sf"/>
</dbReference>
<keyword evidence="5" id="KW-0934">Plastid</keyword>
<dbReference type="SUPFAM" id="SSF46561">
    <property type="entry name" value="Ribosomal protein L29 (L29p)"/>
    <property type="match status" value="1"/>
</dbReference>
<dbReference type="NCBIfam" id="TIGR00012">
    <property type="entry name" value="L29"/>
    <property type="match status" value="1"/>
</dbReference>
<dbReference type="HAMAP" id="MF_00374">
    <property type="entry name" value="Ribosomal_uL29"/>
    <property type="match status" value="1"/>
</dbReference>
<evidence type="ECO:0000313" key="5">
    <source>
        <dbReference type="EMBL" id="ACF70942.1"/>
    </source>
</evidence>
<accession>B7T1X6</accession>
<dbReference type="Pfam" id="PF00831">
    <property type="entry name" value="Ribosomal_L29"/>
    <property type="match status" value="1"/>
</dbReference>
<dbReference type="InterPro" id="IPR001854">
    <property type="entry name" value="Ribosomal_uL29"/>
</dbReference>
<reference evidence="5" key="1">
    <citation type="journal article" date="2008" name="Proc. Natl. Acad. Sci. U.S.A.">
        <title>Horizontal gene transfer of the algal nuclear gene psbO to the photosynthetic sea slug Elysia chlorotica.</title>
        <authorList>
            <person name="Rumpho M.E."/>
            <person name="Worful J.M."/>
            <person name="Lee J."/>
            <person name="Kannan K."/>
            <person name="Tyler M.S."/>
            <person name="Bhattacharya D."/>
            <person name="Moustafa A."/>
            <person name="Manhart J.R."/>
        </authorList>
    </citation>
    <scope>NUCLEOTIDE SEQUENCE [LARGE SCALE GENOMIC DNA]</scope>
    <source>
        <strain>CCMP2940</strain>
    </source>
</reference>
<organism evidence="5">
    <name type="scientific">Vaucheria litorea</name>
    <name type="common">Yellow-green alga</name>
    <dbReference type="NCBI Taxonomy" id="109269"/>
    <lineage>
        <taxon>Eukaryota</taxon>
        <taxon>Sar</taxon>
        <taxon>Stramenopiles</taxon>
        <taxon>Ochrophyta</taxon>
        <taxon>PX clade</taxon>
        <taxon>Xanthophyceae</taxon>
        <taxon>Vaucheriales</taxon>
        <taxon>Vaucheriaceae</taxon>
        <taxon>Vaucheria</taxon>
    </lineage>
</organism>
<keyword evidence="2 4" id="KW-0689">Ribosomal protein</keyword>
<evidence type="ECO:0000256" key="2">
    <source>
        <dbReference type="ARBA" id="ARBA00022980"/>
    </source>
</evidence>
<dbReference type="AlphaFoldDB" id="B7T1X6"/>
<gene>
    <name evidence="4 5" type="primary">rpl29</name>
</gene>
<geneLocation type="chloroplast" evidence="5"/>
<dbReference type="Gene3D" id="1.10.287.310">
    <property type="match status" value="1"/>
</dbReference>
<dbReference type="GO" id="GO:0009507">
    <property type="term" value="C:chloroplast"/>
    <property type="evidence" value="ECO:0007669"/>
    <property type="project" value="UniProtKB-SubCell"/>
</dbReference>
<dbReference type="GO" id="GO:0005840">
    <property type="term" value="C:ribosome"/>
    <property type="evidence" value="ECO:0007669"/>
    <property type="project" value="UniProtKB-KW"/>
</dbReference>
<name>B7T1X6_VAULI</name>
<comment type="subcellular location">
    <subcellularLocation>
        <location evidence="4">Plastid</location>
        <location evidence="4">Chloroplast</location>
    </subcellularLocation>
</comment>
<dbReference type="RefSeq" id="YP_002327525.1">
    <property type="nucleotide sequence ID" value="NC_011600.1"/>
</dbReference>